<comment type="caution">
    <text evidence="2">The sequence shown here is derived from an EMBL/GenBank/DDBJ whole genome shotgun (WGS) entry which is preliminary data.</text>
</comment>
<dbReference type="Proteomes" id="UP001175271">
    <property type="component" value="Unassembled WGS sequence"/>
</dbReference>
<feature type="transmembrane region" description="Helical" evidence="1">
    <location>
        <begin position="193"/>
        <end position="216"/>
    </location>
</feature>
<keyword evidence="1" id="KW-0472">Membrane</keyword>
<reference evidence="2" key="1">
    <citation type="submission" date="2023-06" db="EMBL/GenBank/DDBJ databases">
        <title>Genomic analysis of the entomopathogenic nematode Steinernema hermaphroditum.</title>
        <authorList>
            <person name="Schwarz E.M."/>
            <person name="Heppert J.K."/>
            <person name="Baniya A."/>
            <person name="Schwartz H.T."/>
            <person name="Tan C.-H."/>
            <person name="Antoshechkin I."/>
            <person name="Sternberg P.W."/>
            <person name="Goodrich-Blair H."/>
            <person name="Dillman A.R."/>
        </authorList>
    </citation>
    <scope>NUCLEOTIDE SEQUENCE</scope>
    <source>
        <strain evidence="2">PS9179</strain>
        <tissue evidence="2">Whole animal</tissue>
    </source>
</reference>
<dbReference type="EMBL" id="JAUCMV010000001">
    <property type="protein sequence ID" value="KAK0427144.1"/>
    <property type="molecule type" value="Genomic_DNA"/>
</dbReference>
<feature type="transmembrane region" description="Helical" evidence="1">
    <location>
        <begin position="118"/>
        <end position="141"/>
    </location>
</feature>
<name>A0AA39MB25_9BILA</name>
<keyword evidence="1" id="KW-0812">Transmembrane</keyword>
<feature type="transmembrane region" description="Helical" evidence="1">
    <location>
        <begin position="67"/>
        <end position="88"/>
    </location>
</feature>
<proteinExistence type="predicted"/>
<feature type="transmembrane region" description="Helical" evidence="1">
    <location>
        <begin position="23"/>
        <end position="47"/>
    </location>
</feature>
<evidence type="ECO:0000256" key="1">
    <source>
        <dbReference type="SAM" id="Phobius"/>
    </source>
</evidence>
<dbReference type="AlphaFoldDB" id="A0AA39MB25"/>
<protein>
    <submittedName>
        <fullName evidence="2">Uncharacterized protein</fullName>
    </submittedName>
</protein>
<feature type="transmembrane region" description="Helical" evidence="1">
    <location>
        <begin position="162"/>
        <end position="181"/>
    </location>
</feature>
<gene>
    <name evidence="2" type="ORF">QR680_010087</name>
</gene>
<organism evidence="2 3">
    <name type="scientific">Steinernema hermaphroditum</name>
    <dbReference type="NCBI Taxonomy" id="289476"/>
    <lineage>
        <taxon>Eukaryota</taxon>
        <taxon>Metazoa</taxon>
        <taxon>Ecdysozoa</taxon>
        <taxon>Nematoda</taxon>
        <taxon>Chromadorea</taxon>
        <taxon>Rhabditida</taxon>
        <taxon>Tylenchina</taxon>
        <taxon>Panagrolaimomorpha</taxon>
        <taxon>Strongyloidoidea</taxon>
        <taxon>Steinernematidae</taxon>
        <taxon>Steinernema</taxon>
    </lineage>
</organism>
<keyword evidence="3" id="KW-1185">Reference proteome</keyword>
<evidence type="ECO:0000313" key="2">
    <source>
        <dbReference type="EMBL" id="KAK0427144.1"/>
    </source>
</evidence>
<evidence type="ECO:0000313" key="3">
    <source>
        <dbReference type="Proteomes" id="UP001175271"/>
    </source>
</evidence>
<keyword evidence="1" id="KW-1133">Transmembrane helix</keyword>
<accession>A0AA39MB25</accession>
<sequence length="234" mass="26563">MCMAAEWILFTVGTIENIPDNTYFLMFFGHMAVVIWQFHHCATIALFAQRVHCLLYPATNVKKYNIALLIVLGVICLVVNVGSTYAMLVNLKLDRTPVPNECFSYNCMSSNSPSARMWSSMFVVAITTAITILGSFMLFLLHKHRKKLFSNGERKMNTFSCYVFYVRFVLTTIPFVTDLIVSTTLHIDLGKFLGPYGAVGSTMDYTIKTVVYYLLVREHNAITSTMMLNRNTPQ</sequence>